<dbReference type="EMBL" id="JAUHJR010000008">
    <property type="protein sequence ID" value="MDN4162974.1"/>
    <property type="molecule type" value="Genomic_DNA"/>
</dbReference>
<gene>
    <name evidence="2" type="ORF">QWY29_16515</name>
</gene>
<comment type="caution">
    <text evidence="2">The sequence shown here is derived from an EMBL/GenBank/DDBJ whole genome shotgun (WGS) entry which is preliminary data.</text>
</comment>
<dbReference type="Proteomes" id="UP001168537">
    <property type="component" value="Unassembled WGS sequence"/>
</dbReference>
<keyword evidence="1" id="KW-0472">Membrane</keyword>
<dbReference type="RefSeq" id="WP_300962142.1">
    <property type="nucleotide sequence ID" value="NZ_JAUHJR010000008.1"/>
</dbReference>
<evidence type="ECO:0000256" key="1">
    <source>
        <dbReference type="SAM" id="Phobius"/>
    </source>
</evidence>
<keyword evidence="3" id="KW-1185">Reference proteome</keyword>
<name>A0ABT8EY30_9ACTN</name>
<protein>
    <submittedName>
        <fullName evidence="2">Uncharacterized protein</fullName>
    </submittedName>
</protein>
<evidence type="ECO:0000313" key="2">
    <source>
        <dbReference type="EMBL" id="MDN4162974.1"/>
    </source>
</evidence>
<accession>A0ABT8EY30</accession>
<feature type="transmembrane region" description="Helical" evidence="1">
    <location>
        <begin position="28"/>
        <end position="47"/>
    </location>
</feature>
<proteinExistence type="predicted"/>
<evidence type="ECO:0000313" key="3">
    <source>
        <dbReference type="Proteomes" id="UP001168537"/>
    </source>
</evidence>
<reference evidence="2" key="1">
    <citation type="submission" date="2023-06" db="EMBL/GenBank/DDBJ databases">
        <title>Draft genome sequence of Nocardioides sp. SOB72.</title>
        <authorList>
            <person name="Zhang G."/>
        </authorList>
    </citation>
    <scope>NUCLEOTIDE SEQUENCE</scope>
    <source>
        <strain evidence="2">SOB72</strain>
    </source>
</reference>
<sequence length="174" mass="18555">MALPETLEGINGTDDGPHQRGGLWSRRAVIALLALVVAAGLAGVLGVRTTTSEGTTGDWHLEVLHPQVARAGLDAPWEVRVRHDGGFGPEVEIAVTGAYFDIFETQGFHPEPTEATRDGETLHLTFAAPDTDELVVRYDAYIQPASQQGASGEVSVLERGAPVVSVPIRTRLLP</sequence>
<organism evidence="2 3">
    <name type="scientific">Nocardioides abyssi</name>
    <dbReference type="NCBI Taxonomy" id="3058370"/>
    <lineage>
        <taxon>Bacteria</taxon>
        <taxon>Bacillati</taxon>
        <taxon>Actinomycetota</taxon>
        <taxon>Actinomycetes</taxon>
        <taxon>Propionibacteriales</taxon>
        <taxon>Nocardioidaceae</taxon>
        <taxon>Nocardioides</taxon>
    </lineage>
</organism>
<keyword evidence="1" id="KW-0812">Transmembrane</keyword>
<keyword evidence="1" id="KW-1133">Transmembrane helix</keyword>